<dbReference type="AlphaFoldDB" id="G8PDB0"/>
<dbReference type="EC" id="2.7.1.26" evidence="14"/>
<evidence type="ECO:0000256" key="4">
    <source>
        <dbReference type="ARBA" id="ARBA00022643"/>
    </source>
</evidence>
<comment type="pathway">
    <text evidence="2 14">Cofactor biosynthesis; FMN biosynthesis; FMN from riboflavin (ATP route): step 1/1.</text>
</comment>
<dbReference type="EC" id="2.7.7.2" evidence="14"/>
<dbReference type="Gene3D" id="2.40.30.30">
    <property type="entry name" value="Riboflavin kinase-like"/>
    <property type="match status" value="1"/>
</dbReference>
<evidence type="ECO:0000256" key="12">
    <source>
        <dbReference type="ARBA" id="ARBA00047880"/>
    </source>
</evidence>
<dbReference type="UniPathway" id="UPA00277">
    <property type="reaction ID" value="UER00407"/>
</dbReference>
<keyword evidence="6 14" id="KW-0548">Nucleotidyltransferase</keyword>
<dbReference type="SUPFAM" id="SSF82114">
    <property type="entry name" value="Riboflavin kinase-like"/>
    <property type="match status" value="1"/>
</dbReference>
<keyword evidence="10 14" id="KW-0067">ATP-binding</keyword>
<organism evidence="16 17">
    <name type="scientific">Pediococcus claussenii (strain ATCC BAA-344 / DSM 14800 / JCM 18046 / KCTC 3811 / LMG 21948 / P06)</name>
    <dbReference type="NCBI Taxonomy" id="701521"/>
    <lineage>
        <taxon>Bacteria</taxon>
        <taxon>Bacillati</taxon>
        <taxon>Bacillota</taxon>
        <taxon>Bacilli</taxon>
        <taxon>Lactobacillales</taxon>
        <taxon>Lactobacillaceae</taxon>
        <taxon>Pediococcus</taxon>
    </lineage>
</organism>
<evidence type="ECO:0000256" key="6">
    <source>
        <dbReference type="ARBA" id="ARBA00022695"/>
    </source>
</evidence>
<dbReference type="Pfam" id="PF01687">
    <property type="entry name" value="Flavokinase"/>
    <property type="match status" value="1"/>
</dbReference>
<dbReference type="GO" id="GO:0009398">
    <property type="term" value="P:FMN biosynthetic process"/>
    <property type="evidence" value="ECO:0007669"/>
    <property type="project" value="UniProtKB-UniRule"/>
</dbReference>
<dbReference type="UniPathway" id="UPA00276">
    <property type="reaction ID" value="UER00406"/>
</dbReference>
<dbReference type="GO" id="GO:0005524">
    <property type="term" value="F:ATP binding"/>
    <property type="evidence" value="ECO:0007669"/>
    <property type="project" value="UniProtKB-UniRule"/>
</dbReference>
<keyword evidence="5 14" id="KW-0808">Transferase</keyword>
<dbReference type="InterPro" id="IPR023468">
    <property type="entry name" value="Riboflavin_kinase"/>
</dbReference>
<comment type="catalytic activity">
    <reaction evidence="12 14">
        <text>riboflavin + ATP = FMN + ADP + H(+)</text>
        <dbReference type="Rhea" id="RHEA:14357"/>
        <dbReference type="ChEBI" id="CHEBI:15378"/>
        <dbReference type="ChEBI" id="CHEBI:30616"/>
        <dbReference type="ChEBI" id="CHEBI:57986"/>
        <dbReference type="ChEBI" id="CHEBI:58210"/>
        <dbReference type="ChEBI" id="CHEBI:456216"/>
        <dbReference type="EC" id="2.7.1.26"/>
    </reaction>
</comment>
<accession>G8PDB0</accession>
<sequence>MKTIYLHYPYDKTIIPEDKVVLALGFFDGVHRGHQSVIRTAKDIANQKQIKLAAMTFNHHPSVVFDQRTNSPENSLSYITSVVRKAKLMEDLGVNILYVADFTSSFANQSANQFIDNYIVGLNAEIVVAGFDYTFGPIDKANMDILPTLSRGRFDVVKVKKLKVDGEKASSSRIRSLIAIGNIDEANVLLGYPFETHGIVVHGEARGRTLGYPTANIISSENQVVLGIGIYVVEIKIGSEWYQGMASVGKNVTFGKNRKVTTEINILDFKREIYGEEVDIKWYNRIRGEEMFTSAEELVNQLQKDEVATRSFFKKI</sequence>
<keyword evidence="11" id="KW-0511">Multifunctional enzyme</keyword>
<dbReference type="PANTHER" id="PTHR22749">
    <property type="entry name" value="RIBOFLAVIN KINASE/FMN ADENYLYLTRANSFERASE"/>
    <property type="match status" value="1"/>
</dbReference>
<gene>
    <name evidence="16" type="primary">ribF</name>
    <name evidence="16" type="ordered locus">PECL_977</name>
</gene>
<keyword evidence="4 14" id="KW-0288">FMN</keyword>
<dbReference type="Proteomes" id="UP000005444">
    <property type="component" value="Chromosome"/>
</dbReference>
<dbReference type="InterPro" id="IPR015865">
    <property type="entry name" value="Riboflavin_kinase_bac/euk"/>
</dbReference>
<dbReference type="FunFam" id="3.40.50.620:FF:000021">
    <property type="entry name" value="Riboflavin biosynthesis protein"/>
    <property type="match status" value="1"/>
</dbReference>
<dbReference type="CDD" id="cd02064">
    <property type="entry name" value="FAD_synthetase_N"/>
    <property type="match status" value="1"/>
</dbReference>
<keyword evidence="3 14" id="KW-0285">Flavoprotein</keyword>
<evidence type="ECO:0000256" key="5">
    <source>
        <dbReference type="ARBA" id="ARBA00022679"/>
    </source>
</evidence>
<dbReference type="InterPro" id="IPR015864">
    <property type="entry name" value="FAD_synthase"/>
</dbReference>
<evidence type="ECO:0000256" key="10">
    <source>
        <dbReference type="ARBA" id="ARBA00022840"/>
    </source>
</evidence>
<comment type="catalytic activity">
    <reaction evidence="13 14">
        <text>FMN + ATP + H(+) = FAD + diphosphate</text>
        <dbReference type="Rhea" id="RHEA:17237"/>
        <dbReference type="ChEBI" id="CHEBI:15378"/>
        <dbReference type="ChEBI" id="CHEBI:30616"/>
        <dbReference type="ChEBI" id="CHEBI:33019"/>
        <dbReference type="ChEBI" id="CHEBI:57692"/>
        <dbReference type="ChEBI" id="CHEBI:58210"/>
        <dbReference type="EC" id="2.7.7.2"/>
    </reaction>
</comment>
<keyword evidence="7 14" id="KW-0547">Nucleotide-binding</keyword>
<dbReference type="PATRIC" id="fig|701521.8.peg.924"/>
<evidence type="ECO:0000256" key="14">
    <source>
        <dbReference type="PIRNR" id="PIRNR004491"/>
    </source>
</evidence>
<dbReference type="InterPro" id="IPR014729">
    <property type="entry name" value="Rossmann-like_a/b/a_fold"/>
</dbReference>
<dbReference type="eggNOG" id="COG0196">
    <property type="taxonomic scope" value="Bacteria"/>
</dbReference>
<dbReference type="InterPro" id="IPR023465">
    <property type="entry name" value="Riboflavin_kinase_dom_sf"/>
</dbReference>
<dbReference type="Pfam" id="PF06574">
    <property type="entry name" value="FAD_syn"/>
    <property type="match status" value="1"/>
</dbReference>
<keyword evidence="9 14" id="KW-0274">FAD</keyword>
<dbReference type="SUPFAM" id="SSF52374">
    <property type="entry name" value="Nucleotidylyl transferase"/>
    <property type="match status" value="1"/>
</dbReference>
<dbReference type="EMBL" id="CP003137">
    <property type="protein sequence ID" value="AEV95245.1"/>
    <property type="molecule type" value="Genomic_DNA"/>
</dbReference>
<dbReference type="RefSeq" id="WP_014215442.1">
    <property type="nucleotide sequence ID" value="NC_016605.1"/>
</dbReference>
<dbReference type="HOGENOM" id="CLU_048437_0_2_9"/>
<evidence type="ECO:0000259" key="15">
    <source>
        <dbReference type="SMART" id="SM00904"/>
    </source>
</evidence>
<dbReference type="PANTHER" id="PTHR22749:SF6">
    <property type="entry name" value="RIBOFLAVIN KINASE"/>
    <property type="match status" value="1"/>
</dbReference>
<evidence type="ECO:0000256" key="1">
    <source>
        <dbReference type="ARBA" id="ARBA00004726"/>
    </source>
</evidence>
<comment type="pathway">
    <text evidence="1 14">Cofactor biosynthesis; FAD biosynthesis; FAD from FMN: step 1/1.</text>
</comment>
<evidence type="ECO:0000256" key="9">
    <source>
        <dbReference type="ARBA" id="ARBA00022827"/>
    </source>
</evidence>
<dbReference type="STRING" id="701521.PECL_977"/>
<dbReference type="NCBIfam" id="TIGR00083">
    <property type="entry name" value="ribF"/>
    <property type="match status" value="1"/>
</dbReference>
<feature type="domain" description="Riboflavin kinase" evidence="15">
    <location>
        <begin position="189"/>
        <end position="314"/>
    </location>
</feature>
<comment type="similarity">
    <text evidence="14">Belongs to the ribF family.</text>
</comment>
<proteinExistence type="inferred from homology"/>
<dbReference type="SMART" id="SM00904">
    <property type="entry name" value="Flavokinase"/>
    <property type="match status" value="1"/>
</dbReference>
<dbReference type="Gene3D" id="3.40.50.620">
    <property type="entry name" value="HUPs"/>
    <property type="match status" value="1"/>
</dbReference>
<dbReference type="InterPro" id="IPR002606">
    <property type="entry name" value="Riboflavin_kinase_bac"/>
</dbReference>
<keyword evidence="8 14" id="KW-0418">Kinase</keyword>
<evidence type="ECO:0000313" key="16">
    <source>
        <dbReference type="EMBL" id="AEV95245.1"/>
    </source>
</evidence>
<evidence type="ECO:0000313" key="17">
    <source>
        <dbReference type="Proteomes" id="UP000005444"/>
    </source>
</evidence>
<reference evidence="16 17" key="1">
    <citation type="journal article" date="2012" name="J. Bacteriol.">
        <title>Complete Genome Sequence of the Beer Spoilage Organism Pediococcus claussenii ATCC BAA-344T.</title>
        <authorList>
            <person name="Pittet V."/>
            <person name="Abegunde T."/>
            <person name="Marfleet T."/>
            <person name="Haakensen M."/>
            <person name="Morrow K."/>
            <person name="Jayaprakash T."/>
            <person name="Schroeder K."/>
            <person name="Trost B."/>
            <person name="Byrns S."/>
            <person name="Bergsveinson J."/>
            <person name="Kusalik A."/>
            <person name="Ziola B."/>
        </authorList>
    </citation>
    <scope>NUCLEOTIDE SEQUENCE [LARGE SCALE GENOMIC DNA]</scope>
    <source>
        <strain evidence="16 17">ATCC BAA-344</strain>
    </source>
</reference>
<dbReference type="GO" id="GO:0003919">
    <property type="term" value="F:FMN adenylyltransferase activity"/>
    <property type="evidence" value="ECO:0007669"/>
    <property type="project" value="UniProtKB-UniRule"/>
</dbReference>
<dbReference type="KEGG" id="pce:PECL_977"/>
<evidence type="ECO:0000256" key="7">
    <source>
        <dbReference type="ARBA" id="ARBA00022741"/>
    </source>
</evidence>
<evidence type="ECO:0000256" key="3">
    <source>
        <dbReference type="ARBA" id="ARBA00022630"/>
    </source>
</evidence>
<dbReference type="GO" id="GO:0008531">
    <property type="term" value="F:riboflavin kinase activity"/>
    <property type="evidence" value="ECO:0007669"/>
    <property type="project" value="UniProtKB-UniRule"/>
</dbReference>
<dbReference type="PIRSF" id="PIRSF004491">
    <property type="entry name" value="FAD_Synth"/>
    <property type="match status" value="1"/>
</dbReference>
<dbReference type="GO" id="GO:0006747">
    <property type="term" value="P:FAD biosynthetic process"/>
    <property type="evidence" value="ECO:0007669"/>
    <property type="project" value="UniProtKB-UniRule"/>
</dbReference>
<evidence type="ECO:0000256" key="2">
    <source>
        <dbReference type="ARBA" id="ARBA00005201"/>
    </source>
</evidence>
<name>G8PDB0_PEDCP</name>
<evidence type="ECO:0000256" key="11">
    <source>
        <dbReference type="ARBA" id="ARBA00023268"/>
    </source>
</evidence>
<protein>
    <recommendedName>
        <fullName evidence="14">Riboflavin biosynthesis protein</fullName>
    </recommendedName>
    <domain>
        <recommendedName>
            <fullName evidence="14">Riboflavin kinase</fullName>
            <ecNumber evidence="14">2.7.1.26</ecNumber>
        </recommendedName>
        <alternativeName>
            <fullName evidence="14">Flavokinase</fullName>
        </alternativeName>
    </domain>
    <domain>
        <recommendedName>
            <fullName evidence="14">FMN adenylyltransferase</fullName>
            <ecNumber evidence="14">2.7.7.2</ecNumber>
        </recommendedName>
        <alternativeName>
            <fullName evidence="14">FAD pyrophosphorylase</fullName>
        </alternativeName>
        <alternativeName>
            <fullName evidence="14">FAD synthase</fullName>
        </alternativeName>
    </domain>
</protein>
<keyword evidence="17" id="KW-1185">Reference proteome</keyword>
<dbReference type="GO" id="GO:0009231">
    <property type="term" value="P:riboflavin biosynthetic process"/>
    <property type="evidence" value="ECO:0007669"/>
    <property type="project" value="InterPro"/>
</dbReference>
<evidence type="ECO:0000256" key="8">
    <source>
        <dbReference type="ARBA" id="ARBA00022777"/>
    </source>
</evidence>
<evidence type="ECO:0000256" key="13">
    <source>
        <dbReference type="ARBA" id="ARBA00049494"/>
    </source>
</evidence>